<gene>
    <name evidence="1" type="ordered locus">Sinac_3066</name>
</gene>
<dbReference type="HOGENOM" id="CLU_480511_0_0_0"/>
<sequence>MSTRKPTTRNRALRPLAEYLEDRQLLSGVVSGTDIDGDQWVLQLIGPGSLVVAKQPGADGQPAPLNSQTQIKSITIGGLDPQKSRLVGQVTKGPNGDGKVFFQQLEELPSKSQQLSGGNGPLSIAIPDFWLANTTPTGSTGTPDPVAITIPDGVSTLQFGGVDTTVGQVDPPASTAQSDIAAVTLGLPQFGGTRIIIDKSISSSQQVPPSGTSTTPTTIQHGVTFSVSGRLSLFQANEIIGNTDTPPGQFVNQNSKATGFGGTWVISGTSGVAPFLSDPRIQGGLTGQIGNVRIGGNATNFSTLVFDATGTGQAKLTNFSIGGESNNVLLVAPNGARNVVFGRGMDTVDILSHVVNTLTANRGALNSNVYVDRTISKATFGGDVVNTNVLSGYVQNFSNIISTVTGQSSVSAFSPTPQPGAPPIPENAQNAGGMSVLVAGDVTNSVFAASVQPELVTLTGGSTVPQFGTSRNLVLPVGDITAKVEGQIDNSIATPDKPTTAFYANKVDLQRGPVIPPNVPEAPYTGKQPYTFIPGFHHPALAVGKGTAAKIKPNRVGARTPQGPGRS</sequence>
<dbReference type="Proteomes" id="UP000010798">
    <property type="component" value="Chromosome"/>
</dbReference>
<name>L0DDL6_SINAD</name>
<organism evidence="1 2">
    <name type="scientific">Singulisphaera acidiphila (strain ATCC BAA-1392 / DSM 18658 / VKM B-2454 / MOB10)</name>
    <dbReference type="NCBI Taxonomy" id="886293"/>
    <lineage>
        <taxon>Bacteria</taxon>
        <taxon>Pseudomonadati</taxon>
        <taxon>Planctomycetota</taxon>
        <taxon>Planctomycetia</taxon>
        <taxon>Isosphaerales</taxon>
        <taxon>Isosphaeraceae</taxon>
        <taxon>Singulisphaera</taxon>
    </lineage>
</organism>
<dbReference type="KEGG" id="saci:Sinac_3066"/>
<accession>L0DDL6</accession>
<dbReference type="RefSeq" id="WP_015246495.1">
    <property type="nucleotide sequence ID" value="NC_019892.1"/>
</dbReference>
<evidence type="ECO:0000313" key="1">
    <source>
        <dbReference type="EMBL" id="AGA27347.1"/>
    </source>
</evidence>
<evidence type="ECO:0000313" key="2">
    <source>
        <dbReference type="Proteomes" id="UP000010798"/>
    </source>
</evidence>
<keyword evidence="2" id="KW-1185">Reference proteome</keyword>
<dbReference type="OrthoDB" id="237991at2"/>
<protein>
    <submittedName>
        <fullName evidence="1">Uncharacterized protein</fullName>
    </submittedName>
</protein>
<reference evidence="1 2" key="1">
    <citation type="submission" date="2012-02" db="EMBL/GenBank/DDBJ databases">
        <title>Complete sequence of chromosome of Singulisphaera acidiphila DSM 18658.</title>
        <authorList>
            <consortium name="US DOE Joint Genome Institute (JGI-PGF)"/>
            <person name="Lucas S."/>
            <person name="Copeland A."/>
            <person name="Lapidus A."/>
            <person name="Glavina del Rio T."/>
            <person name="Dalin E."/>
            <person name="Tice H."/>
            <person name="Bruce D."/>
            <person name="Goodwin L."/>
            <person name="Pitluck S."/>
            <person name="Peters L."/>
            <person name="Ovchinnikova G."/>
            <person name="Chertkov O."/>
            <person name="Kyrpides N."/>
            <person name="Mavromatis K."/>
            <person name="Ivanova N."/>
            <person name="Brettin T."/>
            <person name="Detter J.C."/>
            <person name="Han C."/>
            <person name="Larimer F."/>
            <person name="Land M."/>
            <person name="Hauser L."/>
            <person name="Markowitz V."/>
            <person name="Cheng J.-F."/>
            <person name="Hugenholtz P."/>
            <person name="Woyke T."/>
            <person name="Wu D."/>
            <person name="Tindall B."/>
            <person name="Pomrenke H."/>
            <person name="Brambilla E."/>
            <person name="Klenk H.-P."/>
            <person name="Eisen J.A."/>
        </authorList>
    </citation>
    <scope>NUCLEOTIDE SEQUENCE [LARGE SCALE GENOMIC DNA]</scope>
    <source>
        <strain evidence="2">ATCC BAA-1392 / DSM 18658 / VKM B-2454 / MOB10</strain>
    </source>
</reference>
<dbReference type="AlphaFoldDB" id="L0DDL6"/>
<dbReference type="EMBL" id="CP003364">
    <property type="protein sequence ID" value="AGA27347.1"/>
    <property type="molecule type" value="Genomic_DNA"/>
</dbReference>
<proteinExistence type="predicted"/>
<dbReference type="eggNOG" id="ENOG5033RJ5">
    <property type="taxonomic scope" value="Bacteria"/>
</dbReference>